<dbReference type="RefSeq" id="WP_406831030.1">
    <property type="nucleotide sequence ID" value="NZ_CP157483.1"/>
</dbReference>
<reference evidence="2" key="1">
    <citation type="submission" date="2024-05" db="EMBL/GenBank/DDBJ databases">
        <authorList>
            <person name="Kim S."/>
            <person name="Heo J."/>
            <person name="Choi H."/>
            <person name="Choi Y."/>
            <person name="Kwon S.-W."/>
            <person name="Kim Y."/>
        </authorList>
    </citation>
    <scope>NUCLEOTIDE SEQUENCE</scope>
    <source>
        <strain evidence="2">KACC 23699</strain>
    </source>
</reference>
<evidence type="ECO:0000256" key="1">
    <source>
        <dbReference type="SAM" id="Phobius"/>
    </source>
</evidence>
<protein>
    <recommendedName>
        <fullName evidence="3">DUF2613 family protein</fullName>
    </recommendedName>
</protein>
<dbReference type="AlphaFoldDB" id="A0AAU7JT58"/>
<accession>A0AAU7JT58</accession>
<evidence type="ECO:0000313" key="2">
    <source>
        <dbReference type="EMBL" id="XBO43591.1"/>
    </source>
</evidence>
<keyword evidence="1" id="KW-0472">Membrane</keyword>
<dbReference type="EMBL" id="CP157483">
    <property type="protein sequence ID" value="XBO43591.1"/>
    <property type="molecule type" value="Genomic_DNA"/>
</dbReference>
<name>A0AAU7JT58_9MICO</name>
<keyword evidence="1" id="KW-0812">Transmembrane</keyword>
<keyword evidence="1" id="KW-1133">Transmembrane helix</keyword>
<sequence>MKFLRRDERGVVSSAAAITILSVVLGGGAATAAVFSVIGASGPKDGAAIVDGKKDIVPPQDLLNYGG</sequence>
<organism evidence="2">
    <name type="scientific">Pedococcus sp. KACC 23699</name>
    <dbReference type="NCBI Taxonomy" id="3149228"/>
    <lineage>
        <taxon>Bacteria</taxon>
        <taxon>Bacillati</taxon>
        <taxon>Actinomycetota</taxon>
        <taxon>Actinomycetes</taxon>
        <taxon>Micrococcales</taxon>
        <taxon>Intrasporangiaceae</taxon>
        <taxon>Pedococcus</taxon>
    </lineage>
</organism>
<feature type="transmembrane region" description="Helical" evidence="1">
    <location>
        <begin position="12"/>
        <end position="38"/>
    </location>
</feature>
<proteinExistence type="predicted"/>
<evidence type="ECO:0008006" key="3">
    <source>
        <dbReference type="Google" id="ProtNLM"/>
    </source>
</evidence>
<gene>
    <name evidence="2" type="ORF">ABEG17_18825</name>
</gene>